<organism evidence="3 4">
    <name type="scientific">Tagetes erecta</name>
    <name type="common">African marigold</name>
    <dbReference type="NCBI Taxonomy" id="13708"/>
    <lineage>
        <taxon>Eukaryota</taxon>
        <taxon>Viridiplantae</taxon>
        <taxon>Streptophyta</taxon>
        <taxon>Embryophyta</taxon>
        <taxon>Tracheophyta</taxon>
        <taxon>Spermatophyta</taxon>
        <taxon>Magnoliopsida</taxon>
        <taxon>eudicotyledons</taxon>
        <taxon>Gunneridae</taxon>
        <taxon>Pentapetalae</taxon>
        <taxon>asterids</taxon>
        <taxon>campanulids</taxon>
        <taxon>Asterales</taxon>
        <taxon>Asteraceae</taxon>
        <taxon>Asteroideae</taxon>
        <taxon>Heliantheae alliance</taxon>
        <taxon>Tageteae</taxon>
        <taxon>Tagetes</taxon>
    </lineage>
</organism>
<keyword evidence="4" id="KW-1185">Reference proteome</keyword>
<reference evidence="3" key="1">
    <citation type="journal article" date="2023" name="bioRxiv">
        <title>Improved chromosome-level genome assembly for marigold (Tagetes erecta).</title>
        <authorList>
            <person name="Jiang F."/>
            <person name="Yuan L."/>
            <person name="Wang S."/>
            <person name="Wang H."/>
            <person name="Xu D."/>
            <person name="Wang A."/>
            <person name="Fan W."/>
        </authorList>
    </citation>
    <scope>NUCLEOTIDE SEQUENCE</scope>
    <source>
        <strain evidence="3">WSJ</strain>
        <tissue evidence="3">Leaf</tissue>
    </source>
</reference>
<feature type="transmembrane region" description="Helical" evidence="2">
    <location>
        <begin position="41"/>
        <end position="59"/>
    </location>
</feature>
<keyword evidence="2" id="KW-0472">Membrane</keyword>
<name>A0AAD8L7W8_TARER</name>
<evidence type="ECO:0000256" key="2">
    <source>
        <dbReference type="SAM" id="Phobius"/>
    </source>
</evidence>
<dbReference type="EMBL" id="JAUHHV010000001">
    <property type="protein sequence ID" value="KAK1435909.1"/>
    <property type="molecule type" value="Genomic_DNA"/>
</dbReference>
<proteinExistence type="predicted"/>
<evidence type="ECO:0000313" key="3">
    <source>
        <dbReference type="EMBL" id="KAK1435909.1"/>
    </source>
</evidence>
<feature type="region of interest" description="Disordered" evidence="1">
    <location>
        <begin position="81"/>
        <end position="118"/>
    </location>
</feature>
<dbReference type="AlphaFoldDB" id="A0AAD8L7W8"/>
<protein>
    <submittedName>
        <fullName evidence="3">Uncharacterized protein</fullName>
    </submittedName>
</protein>
<keyword evidence="2" id="KW-0812">Transmembrane</keyword>
<comment type="caution">
    <text evidence="3">The sequence shown here is derived from an EMBL/GenBank/DDBJ whole genome shotgun (WGS) entry which is preliminary data.</text>
</comment>
<keyword evidence="2" id="KW-1133">Transmembrane helix</keyword>
<evidence type="ECO:0000313" key="4">
    <source>
        <dbReference type="Proteomes" id="UP001229421"/>
    </source>
</evidence>
<sequence length="118" mass="13690">MRISHVTILRLVKPFINNIFPPNKINIVWNLKDIKKMAIKIIKWFIPFLALMLIMGAAIEARSDHPWKVRTLKSVIPDTKSTIDKHPIHTNNVDDDAGTDSRQDSHHKYNFATRPGRR</sequence>
<gene>
    <name evidence="3" type="ORF">QVD17_01682</name>
</gene>
<accession>A0AAD8L7W8</accession>
<dbReference type="Proteomes" id="UP001229421">
    <property type="component" value="Unassembled WGS sequence"/>
</dbReference>
<evidence type="ECO:0000256" key="1">
    <source>
        <dbReference type="SAM" id="MobiDB-lite"/>
    </source>
</evidence>